<comment type="subcellular location">
    <subcellularLocation>
        <location evidence="1">Membrane</location>
    </subcellularLocation>
</comment>
<dbReference type="InterPro" id="IPR036179">
    <property type="entry name" value="Ig-like_dom_sf"/>
</dbReference>
<dbReference type="GO" id="GO:0005886">
    <property type="term" value="C:plasma membrane"/>
    <property type="evidence" value="ECO:0007669"/>
    <property type="project" value="TreeGrafter"/>
</dbReference>
<dbReference type="Ensembl" id="ENSMMDT00005000310.1">
    <property type="protein sequence ID" value="ENSMMDP00005000302.1"/>
    <property type="gene ID" value="ENSMMDG00005000202.1"/>
</dbReference>
<dbReference type="Pfam" id="PF07686">
    <property type="entry name" value="V-set"/>
    <property type="match status" value="1"/>
</dbReference>
<evidence type="ECO:0000259" key="4">
    <source>
        <dbReference type="SMART" id="SM00409"/>
    </source>
</evidence>
<organism evidence="5 6">
    <name type="scientific">Myripristis murdjan</name>
    <name type="common">pinecone soldierfish</name>
    <dbReference type="NCBI Taxonomy" id="586833"/>
    <lineage>
        <taxon>Eukaryota</taxon>
        <taxon>Metazoa</taxon>
        <taxon>Chordata</taxon>
        <taxon>Craniata</taxon>
        <taxon>Vertebrata</taxon>
        <taxon>Euteleostomi</taxon>
        <taxon>Actinopterygii</taxon>
        <taxon>Neopterygii</taxon>
        <taxon>Teleostei</taxon>
        <taxon>Neoteleostei</taxon>
        <taxon>Acanthomorphata</taxon>
        <taxon>Holocentriformes</taxon>
        <taxon>Holocentridae</taxon>
        <taxon>Myripristis</taxon>
    </lineage>
</organism>
<sequence>MKGLTGNRNRTQFFVTNPSCLMQTLQGAFGCPPVSMGTEGEDVTCFYTWAKGRKKFFCKGTCKEKDILIETTQNRYQNGRYMIKDTRTGVFYVTITQLTKSDSGTYYCGVYRFIKDSYKEVKIEVQDGEFLLKMNLFKCSCIAYFSVYVNRSISFYM</sequence>
<evidence type="ECO:0000256" key="3">
    <source>
        <dbReference type="ARBA" id="ARBA00023136"/>
    </source>
</evidence>
<evidence type="ECO:0000256" key="1">
    <source>
        <dbReference type="ARBA" id="ARBA00004370"/>
    </source>
</evidence>
<dbReference type="SMART" id="SM00409">
    <property type="entry name" value="IG"/>
    <property type="match status" value="1"/>
</dbReference>
<reference evidence="5" key="3">
    <citation type="submission" date="2025-09" db="UniProtKB">
        <authorList>
            <consortium name="Ensembl"/>
        </authorList>
    </citation>
    <scope>IDENTIFICATION</scope>
</reference>
<proteinExistence type="predicted"/>
<dbReference type="Gene3D" id="2.60.40.10">
    <property type="entry name" value="Immunoglobulins"/>
    <property type="match status" value="1"/>
</dbReference>
<name>A0A667WGQ0_9TELE</name>
<keyword evidence="3" id="KW-0472">Membrane</keyword>
<accession>A0A667WGQ0</accession>
<dbReference type="InterPro" id="IPR003599">
    <property type="entry name" value="Ig_sub"/>
</dbReference>
<dbReference type="InterPro" id="IPR050671">
    <property type="entry name" value="CD300_family_receptors"/>
</dbReference>
<reference evidence="5" key="1">
    <citation type="submission" date="2019-06" db="EMBL/GenBank/DDBJ databases">
        <authorList>
            <consortium name="Wellcome Sanger Institute Data Sharing"/>
        </authorList>
    </citation>
    <scope>NUCLEOTIDE SEQUENCE [LARGE SCALE GENOMIC DNA]</scope>
</reference>
<dbReference type="PANTHER" id="PTHR11860">
    <property type="entry name" value="POLYMERIC-IMMUNOGLOBULIN RECEPTOR"/>
    <property type="match status" value="1"/>
</dbReference>
<feature type="domain" description="Immunoglobulin" evidence="4">
    <location>
        <begin position="32"/>
        <end position="126"/>
    </location>
</feature>
<dbReference type="SUPFAM" id="SSF48726">
    <property type="entry name" value="Immunoglobulin"/>
    <property type="match status" value="1"/>
</dbReference>
<evidence type="ECO:0000313" key="6">
    <source>
        <dbReference type="Proteomes" id="UP000472263"/>
    </source>
</evidence>
<dbReference type="InterPro" id="IPR013106">
    <property type="entry name" value="Ig_V-set"/>
</dbReference>
<dbReference type="PROSITE" id="PS51257">
    <property type="entry name" value="PROKAR_LIPOPROTEIN"/>
    <property type="match status" value="1"/>
</dbReference>
<dbReference type="Proteomes" id="UP000472263">
    <property type="component" value="Chromosome 7"/>
</dbReference>
<keyword evidence="6" id="KW-1185">Reference proteome</keyword>
<evidence type="ECO:0000256" key="2">
    <source>
        <dbReference type="ARBA" id="ARBA00022692"/>
    </source>
</evidence>
<reference evidence="5" key="2">
    <citation type="submission" date="2025-08" db="UniProtKB">
        <authorList>
            <consortium name="Ensembl"/>
        </authorList>
    </citation>
    <scope>IDENTIFICATION</scope>
</reference>
<dbReference type="InterPro" id="IPR013783">
    <property type="entry name" value="Ig-like_fold"/>
</dbReference>
<dbReference type="AlphaFoldDB" id="A0A667WGQ0"/>
<dbReference type="GO" id="GO:0004888">
    <property type="term" value="F:transmembrane signaling receptor activity"/>
    <property type="evidence" value="ECO:0007669"/>
    <property type="project" value="TreeGrafter"/>
</dbReference>
<dbReference type="PANTHER" id="PTHR11860:SF87">
    <property type="entry name" value="CMRF35-LIKE MOLECULE 8"/>
    <property type="match status" value="1"/>
</dbReference>
<dbReference type="GeneTree" id="ENSGT01100000264611"/>
<evidence type="ECO:0000313" key="5">
    <source>
        <dbReference type="Ensembl" id="ENSMMDP00005000302.1"/>
    </source>
</evidence>
<protein>
    <recommendedName>
        <fullName evidence="4">Immunoglobulin domain-containing protein</fullName>
    </recommendedName>
</protein>
<keyword evidence="2" id="KW-0812">Transmembrane</keyword>